<evidence type="ECO:0000313" key="3">
    <source>
        <dbReference type="Proteomes" id="UP000070620"/>
    </source>
</evidence>
<dbReference type="InterPro" id="IPR016181">
    <property type="entry name" value="Acyl_CoA_acyltransferase"/>
</dbReference>
<proteinExistence type="predicted"/>
<gene>
    <name evidence="2" type="ORF">AWW66_09880</name>
</gene>
<dbReference type="EMBL" id="LRQV01000025">
    <property type="protein sequence ID" value="KXK62139.1"/>
    <property type="molecule type" value="Genomic_DNA"/>
</dbReference>
<name>A0A136PUI9_9ACTN</name>
<accession>A0A136PUI9</accession>
<feature type="domain" description="N-acetyltransferase" evidence="1">
    <location>
        <begin position="72"/>
        <end position="140"/>
    </location>
</feature>
<dbReference type="GO" id="GO:0016747">
    <property type="term" value="F:acyltransferase activity, transferring groups other than amino-acyl groups"/>
    <property type="evidence" value="ECO:0007669"/>
    <property type="project" value="InterPro"/>
</dbReference>
<organism evidence="2 3">
    <name type="scientific">Micromonospora rosaria</name>
    <dbReference type="NCBI Taxonomy" id="47874"/>
    <lineage>
        <taxon>Bacteria</taxon>
        <taxon>Bacillati</taxon>
        <taxon>Actinomycetota</taxon>
        <taxon>Actinomycetes</taxon>
        <taxon>Micromonosporales</taxon>
        <taxon>Micromonosporaceae</taxon>
        <taxon>Micromonospora</taxon>
    </lineage>
</organism>
<dbReference type="Proteomes" id="UP000070620">
    <property type="component" value="Unassembled WGS sequence"/>
</dbReference>
<dbReference type="SUPFAM" id="SSF55729">
    <property type="entry name" value="Acyl-CoA N-acyltransferases (Nat)"/>
    <property type="match status" value="1"/>
</dbReference>
<sequence>MIAAMLTAAAVHDPLTRWLLPTDATPRDRYHHLHPLLTADITHAVENGDVDVLDDVTGVAVWHHHTHPDTVPPPRHHFGPDTGRAPVRYAQLQTTVDSYRSAAPHHWLTYLWIHPSLRGIGAARQLLDHRHQRADQEGLPVDTVVTTTGLRDHLTACGYHPDLPLHLPAGPALWPLRRTARPLPAHPAPAG</sequence>
<evidence type="ECO:0000259" key="1">
    <source>
        <dbReference type="Pfam" id="PF00583"/>
    </source>
</evidence>
<dbReference type="CDD" id="cd04301">
    <property type="entry name" value="NAT_SF"/>
    <property type="match status" value="1"/>
</dbReference>
<evidence type="ECO:0000313" key="2">
    <source>
        <dbReference type="EMBL" id="KXK62139.1"/>
    </source>
</evidence>
<keyword evidence="3" id="KW-1185">Reference proteome</keyword>
<reference evidence="2 3" key="1">
    <citation type="submission" date="2016-01" db="EMBL/GenBank/DDBJ databases">
        <title>Whole genome sequence and analysis of Micromonospora rosaria DSM 803, which can produce antibacterial substance rosamicin.</title>
        <authorList>
            <person name="Yang H."/>
            <person name="He X."/>
            <person name="Zhu D."/>
        </authorList>
    </citation>
    <scope>NUCLEOTIDE SEQUENCE [LARGE SCALE GENOMIC DNA]</scope>
    <source>
        <strain evidence="2 3">DSM 803</strain>
    </source>
</reference>
<comment type="caution">
    <text evidence="2">The sequence shown here is derived from an EMBL/GenBank/DDBJ whole genome shotgun (WGS) entry which is preliminary data.</text>
</comment>
<dbReference type="AlphaFoldDB" id="A0A136PUI9"/>
<dbReference type="InterPro" id="IPR000182">
    <property type="entry name" value="GNAT_dom"/>
</dbReference>
<dbReference type="Gene3D" id="3.40.630.30">
    <property type="match status" value="1"/>
</dbReference>
<dbReference type="Pfam" id="PF00583">
    <property type="entry name" value="Acetyltransf_1"/>
    <property type="match status" value="1"/>
</dbReference>
<protein>
    <recommendedName>
        <fullName evidence="1">N-acetyltransferase domain-containing protein</fullName>
    </recommendedName>
</protein>